<keyword evidence="6" id="KW-1185">Reference proteome</keyword>
<feature type="region of interest" description="Disordered" evidence="2">
    <location>
        <begin position="1"/>
        <end position="21"/>
    </location>
</feature>
<organism evidence="5 6">
    <name type="scientific">Prototheca wickerhamii</name>
    <dbReference type="NCBI Taxonomy" id="3111"/>
    <lineage>
        <taxon>Eukaryota</taxon>
        <taxon>Viridiplantae</taxon>
        <taxon>Chlorophyta</taxon>
        <taxon>core chlorophytes</taxon>
        <taxon>Trebouxiophyceae</taxon>
        <taxon>Chlorellales</taxon>
        <taxon>Chlorellaceae</taxon>
        <taxon>Prototheca</taxon>
    </lineage>
</organism>
<evidence type="ECO:0000256" key="1">
    <source>
        <dbReference type="ARBA" id="ARBA00022468"/>
    </source>
</evidence>
<dbReference type="Pfam" id="PF00566">
    <property type="entry name" value="RabGAP-TBC"/>
    <property type="match status" value="1"/>
</dbReference>
<dbReference type="Proteomes" id="UP001255856">
    <property type="component" value="Unassembled WGS sequence"/>
</dbReference>
<comment type="caution">
    <text evidence="5">The sequence shown here is derived from an EMBL/GenBank/DDBJ whole genome shotgun (WGS) entry which is preliminary data.</text>
</comment>
<feature type="compositionally biased region" description="Basic and acidic residues" evidence="2">
    <location>
        <begin position="1"/>
        <end position="11"/>
    </location>
</feature>
<evidence type="ECO:0000256" key="3">
    <source>
        <dbReference type="SAM" id="Phobius"/>
    </source>
</evidence>
<keyword evidence="3" id="KW-0812">Transmembrane</keyword>
<dbReference type="InterPro" id="IPR035969">
    <property type="entry name" value="Rab-GAP_TBC_sf"/>
</dbReference>
<protein>
    <recommendedName>
        <fullName evidence="4">Rab-GAP TBC domain-containing protein</fullName>
    </recommendedName>
</protein>
<name>A0AAD9IFI2_PROWI</name>
<dbReference type="AlphaFoldDB" id="A0AAD9IFI2"/>
<dbReference type="SMART" id="SM00164">
    <property type="entry name" value="TBC"/>
    <property type="match status" value="1"/>
</dbReference>
<dbReference type="PANTHER" id="PTHR20913:SF7">
    <property type="entry name" value="RE60063P"/>
    <property type="match status" value="1"/>
</dbReference>
<dbReference type="GO" id="GO:0005096">
    <property type="term" value="F:GTPase activator activity"/>
    <property type="evidence" value="ECO:0007669"/>
    <property type="project" value="UniProtKB-KW"/>
</dbReference>
<dbReference type="PANTHER" id="PTHR20913">
    <property type="entry name" value="TBC1 DOMAIN FAMILY MEMBER 20/GTPASE"/>
    <property type="match status" value="1"/>
</dbReference>
<dbReference type="EMBL" id="JASFZW010000011">
    <property type="protein sequence ID" value="KAK2076179.1"/>
    <property type="molecule type" value="Genomic_DNA"/>
</dbReference>
<dbReference type="PROSITE" id="PS50086">
    <property type="entry name" value="TBC_RABGAP"/>
    <property type="match status" value="1"/>
</dbReference>
<keyword evidence="3" id="KW-0472">Membrane</keyword>
<dbReference type="SUPFAM" id="SSF47923">
    <property type="entry name" value="Ypt/Rab-GAP domain of gyp1p"/>
    <property type="match status" value="2"/>
</dbReference>
<evidence type="ECO:0000256" key="2">
    <source>
        <dbReference type="SAM" id="MobiDB-lite"/>
    </source>
</evidence>
<dbReference type="Gene3D" id="1.10.8.1310">
    <property type="match status" value="1"/>
</dbReference>
<reference evidence="5" key="1">
    <citation type="submission" date="2021-01" db="EMBL/GenBank/DDBJ databases">
        <authorList>
            <person name="Eckstrom K.M.E."/>
        </authorList>
    </citation>
    <scope>NUCLEOTIDE SEQUENCE</scope>
    <source>
        <strain evidence="5">UVCC 0001</strain>
    </source>
</reference>
<dbReference type="GO" id="GO:0005789">
    <property type="term" value="C:endoplasmic reticulum membrane"/>
    <property type="evidence" value="ECO:0007669"/>
    <property type="project" value="TreeGrafter"/>
</dbReference>
<keyword evidence="3" id="KW-1133">Transmembrane helix</keyword>
<dbReference type="InterPro" id="IPR000195">
    <property type="entry name" value="Rab-GAP-TBC_dom"/>
</dbReference>
<feature type="transmembrane region" description="Helical" evidence="3">
    <location>
        <begin position="314"/>
        <end position="332"/>
    </location>
</feature>
<accession>A0AAD9IFI2</accession>
<gene>
    <name evidence="5" type="ORF">QBZ16_001111</name>
</gene>
<evidence type="ECO:0000313" key="6">
    <source>
        <dbReference type="Proteomes" id="UP001255856"/>
    </source>
</evidence>
<evidence type="ECO:0000259" key="4">
    <source>
        <dbReference type="PROSITE" id="PS50086"/>
    </source>
</evidence>
<dbReference type="Gene3D" id="1.10.472.80">
    <property type="entry name" value="Ypt/Rab-GAP domain of gyp1p, domain 3"/>
    <property type="match status" value="1"/>
</dbReference>
<feature type="domain" description="Rab-GAP TBC" evidence="4">
    <location>
        <begin position="1"/>
        <end position="184"/>
    </location>
</feature>
<sequence>MDPAGSREAHRGGRCSSDPEDEAEAVVRDRHVIGCDIDRSLWAFTQGWTEAARQEKREELRALILAVLRRNPGTWYYQGLHDVASVFLFTVGPSMAERLLGHLLCCHLRDATRPDLGAITQILCIVYPLLEVCDPELHDFLISLDEPALETPYFALSWLLTWFAHDVPDLDSIARLFDLFLASHPLMPLYLAAVAIKSNRDCILACGEDGPAVYAALKTMKILRGGRAQADALACQAAALFRARPPAALRHVDLFQAVAPDAFLQGGAWRVPPLPVRQSEQGIRASVRALRAVPGAVLGPAAPGTGGFDPRRRVALLSTVTALAAVGAAFLLSQTQT</sequence>
<keyword evidence="1" id="KW-0343">GTPase activation</keyword>
<evidence type="ECO:0000313" key="5">
    <source>
        <dbReference type="EMBL" id="KAK2076179.1"/>
    </source>
</evidence>
<dbReference type="GO" id="GO:0006888">
    <property type="term" value="P:endoplasmic reticulum to Golgi vesicle-mediated transport"/>
    <property type="evidence" value="ECO:0007669"/>
    <property type="project" value="TreeGrafter"/>
</dbReference>
<proteinExistence type="predicted"/>
<dbReference type="InterPro" id="IPR045913">
    <property type="entry name" value="TBC20/Gyp8-like"/>
</dbReference>